<dbReference type="Pfam" id="PF10303">
    <property type="entry name" value="DUF2408"/>
    <property type="match status" value="2"/>
</dbReference>
<organism evidence="1 2">
    <name type="scientific">Myxozyma melibiosi</name>
    <dbReference type="NCBI Taxonomy" id="54550"/>
    <lineage>
        <taxon>Eukaryota</taxon>
        <taxon>Fungi</taxon>
        <taxon>Dikarya</taxon>
        <taxon>Ascomycota</taxon>
        <taxon>Saccharomycotina</taxon>
        <taxon>Lipomycetes</taxon>
        <taxon>Lipomycetales</taxon>
        <taxon>Lipomycetaceae</taxon>
        <taxon>Myxozyma</taxon>
    </lineage>
</organism>
<comment type="caution">
    <text evidence="1">The sequence shown here is derived from an EMBL/GenBank/DDBJ whole genome shotgun (WGS) entry which is preliminary data.</text>
</comment>
<name>A0ABR1FB06_9ASCO</name>
<dbReference type="Proteomes" id="UP001498771">
    <property type="component" value="Unassembled WGS sequence"/>
</dbReference>
<reference evidence="1 2" key="1">
    <citation type="submission" date="2024-03" db="EMBL/GenBank/DDBJ databases">
        <title>Genome-scale model development and genomic sequencing of the oleaginous clade Lipomyces.</title>
        <authorList>
            <consortium name="Lawrence Berkeley National Laboratory"/>
            <person name="Czajka J.J."/>
            <person name="Han Y."/>
            <person name="Kim J."/>
            <person name="Mondo S.J."/>
            <person name="Hofstad B.A."/>
            <person name="Robles A."/>
            <person name="Haridas S."/>
            <person name="Riley R."/>
            <person name="LaButti K."/>
            <person name="Pangilinan J."/>
            <person name="Andreopoulos W."/>
            <person name="Lipzen A."/>
            <person name="Yan J."/>
            <person name="Wang M."/>
            <person name="Ng V."/>
            <person name="Grigoriev I.V."/>
            <person name="Spatafora J.W."/>
            <person name="Magnuson J.K."/>
            <person name="Baker S.E."/>
            <person name="Pomraning K.R."/>
        </authorList>
    </citation>
    <scope>NUCLEOTIDE SEQUENCE [LARGE SCALE GENOMIC DNA]</scope>
    <source>
        <strain evidence="1 2">Phaff 52-87</strain>
    </source>
</reference>
<sequence>MGTPTVPANETAILQRLVTIRERLTAIKQDRSTYIKSSDISSLYDQLIAEVRKINHIREQPGLRDEQNRVDVVLDDVFQLLSLSLLTIGLTRTAPATYASLTTVKRLLDHLHESRVYSENDLKPIQDRLNEIKGIIERDDPTESSEIIQLIRAKASVCEHSLRELFDSLAVVSPELAPILQKLVSIRRQIVSVGSMPKLHMSELKKLQEELRNIENQRVDGNFLSPDGNIPDGQNVLNGLLEECHNVLNDFFARKELVADSLRPIYDQLVEMKNQLEGMMLTHRWTLRETDLYNYQQKLQAIDDMRVNGSFLDEDGTAPEGQAVLLYLLRRCYALIYRLLVSSEPVSEALMPIQNQLSTVRKCLMEVKRMGGLSSTRELYPYQMKLASIDNLRVDGKFMIGNAIPEGQGLLNALLAECFDLCHELRVEMEEDQADD</sequence>
<dbReference type="GeneID" id="90035059"/>
<dbReference type="PANTHER" id="PTHR28086">
    <property type="entry name" value="UPF0662 PROTEIN YPL260W"/>
    <property type="match status" value="1"/>
</dbReference>
<accession>A0ABR1FB06</accession>
<evidence type="ECO:0000313" key="2">
    <source>
        <dbReference type="Proteomes" id="UP001498771"/>
    </source>
</evidence>
<dbReference type="EMBL" id="JBBJBU010000003">
    <property type="protein sequence ID" value="KAK7206238.1"/>
    <property type="molecule type" value="Genomic_DNA"/>
</dbReference>
<dbReference type="RefSeq" id="XP_064769271.1">
    <property type="nucleotide sequence ID" value="XM_064909547.1"/>
</dbReference>
<evidence type="ECO:0000313" key="1">
    <source>
        <dbReference type="EMBL" id="KAK7206238.1"/>
    </source>
</evidence>
<proteinExistence type="predicted"/>
<dbReference type="InterPro" id="IPR018810">
    <property type="entry name" value="UPF0662"/>
</dbReference>
<keyword evidence="2" id="KW-1185">Reference proteome</keyword>
<dbReference type="PANTHER" id="PTHR28086:SF1">
    <property type="entry name" value="CU(2+) SUPPRESSING AND BLEOMYCIN SENSITIVE PROTEIN 1"/>
    <property type="match status" value="1"/>
</dbReference>
<protein>
    <submittedName>
        <fullName evidence="1">Uncharacterized protein</fullName>
    </submittedName>
</protein>
<gene>
    <name evidence="1" type="ORF">BZA70DRAFT_128058</name>
</gene>